<accession>A0A450UZE6</accession>
<evidence type="ECO:0000313" key="1">
    <source>
        <dbReference type="EMBL" id="VFJ97901.1"/>
    </source>
</evidence>
<sequence>MNVKDAVRKAIEYVADVFGPEKPGNIGLEEVVFDEFDNAWEITIGFSRPWDYPPASGDIGVLLRPKVPQRQYKTIRIDDNTGDVKSITMRTVK</sequence>
<protein>
    <submittedName>
        <fullName evidence="1">Uncharacterized protein</fullName>
    </submittedName>
</protein>
<dbReference type="AlphaFoldDB" id="A0A450UZE6"/>
<gene>
    <name evidence="1" type="ORF">BECKLFY1418B_GA0070995_111011</name>
</gene>
<organism evidence="1">
    <name type="scientific">Candidatus Kentrum sp. LFY</name>
    <dbReference type="NCBI Taxonomy" id="2126342"/>
    <lineage>
        <taxon>Bacteria</taxon>
        <taxon>Pseudomonadati</taxon>
        <taxon>Pseudomonadota</taxon>
        <taxon>Gammaproteobacteria</taxon>
        <taxon>Candidatus Kentrum</taxon>
    </lineage>
</organism>
<reference evidence="1" key="1">
    <citation type="submission" date="2019-02" db="EMBL/GenBank/DDBJ databases">
        <authorList>
            <person name="Gruber-Vodicka R. H."/>
            <person name="Seah K. B. B."/>
        </authorList>
    </citation>
    <scope>NUCLEOTIDE SEQUENCE</scope>
    <source>
        <strain evidence="1">BECK_M7</strain>
    </source>
</reference>
<dbReference type="EMBL" id="CAADFF010000110">
    <property type="protein sequence ID" value="VFJ97901.1"/>
    <property type="molecule type" value="Genomic_DNA"/>
</dbReference>
<proteinExistence type="predicted"/>
<name>A0A450UZE6_9GAMM</name>